<keyword evidence="2 5" id="KW-0812">Transmembrane</keyword>
<dbReference type="Pfam" id="PF00892">
    <property type="entry name" value="EamA"/>
    <property type="match status" value="2"/>
</dbReference>
<comment type="subcellular location">
    <subcellularLocation>
        <location evidence="1">Membrane</location>
        <topology evidence="1">Multi-pass membrane protein</topology>
    </subcellularLocation>
</comment>
<feature type="transmembrane region" description="Helical" evidence="5">
    <location>
        <begin position="102"/>
        <end position="124"/>
    </location>
</feature>
<sequence length="317" mass="33189">MRAIQTHPANRSMTSAEWAMLLALSVLWGGSFFFTGVAVRELPPFTIVVLRVGLAAMILWAVMRVLGHAMPRDRRIWAAFVGMGFLNNLVPFSLIVWGQTQIGSGLASILNATTPLFGVVVAHILTRDEKVTGHRLAGVVLGFAGVVVMLGPGALRTVGSDIAAQLACLAAAFSYALAGVFGRRFRRMGVAPMATATGQVTASTAMLLPLALLVDRPWTIAMPGPATWGAILGIAALSTALAYVLYFRILATAGATNILLVTILVPVSAIILGSLVLGEVLELQHLAGMALIGTGLAAIDGRLAGMAKRRFAEHTGG</sequence>
<dbReference type="GO" id="GO:0016020">
    <property type="term" value="C:membrane"/>
    <property type="evidence" value="ECO:0007669"/>
    <property type="project" value="UniProtKB-SubCell"/>
</dbReference>
<accession>A0A0P0YY60</accession>
<feature type="domain" description="EamA" evidence="6">
    <location>
        <begin position="20"/>
        <end position="150"/>
    </location>
</feature>
<dbReference type="InterPro" id="IPR037185">
    <property type="entry name" value="EmrE-like"/>
</dbReference>
<evidence type="ECO:0000313" key="7">
    <source>
        <dbReference type="EMBL" id="BAT26470.1"/>
    </source>
</evidence>
<feature type="transmembrane region" description="Helical" evidence="5">
    <location>
        <begin position="283"/>
        <end position="301"/>
    </location>
</feature>
<evidence type="ECO:0000256" key="4">
    <source>
        <dbReference type="ARBA" id="ARBA00023136"/>
    </source>
</evidence>
<feature type="transmembrane region" description="Helical" evidence="5">
    <location>
        <begin position="193"/>
        <end position="214"/>
    </location>
</feature>
<feature type="transmembrane region" description="Helical" evidence="5">
    <location>
        <begin position="162"/>
        <end position="181"/>
    </location>
</feature>
<feature type="domain" description="EamA" evidence="6">
    <location>
        <begin position="165"/>
        <end position="298"/>
    </location>
</feature>
<reference evidence="7" key="1">
    <citation type="journal article" date="2015" name="Proc. Natl. Acad. Sci. U.S.A.">
        <title>Bacterial clade with the ribosomal RNA operon on a small plasmid rather than the chromosome.</title>
        <authorList>
            <person name="Anda M."/>
            <person name="Ohtsubo Y."/>
            <person name="Okubo T."/>
            <person name="Sugawara M."/>
            <person name="Nagata Y."/>
            <person name="Tsuda M."/>
            <person name="Minamisawa K."/>
            <person name="Mitsui H."/>
        </authorList>
    </citation>
    <scope>NUCLEOTIDE SEQUENCE</scope>
    <source>
        <strain evidence="7">DSM 14790</strain>
    </source>
</reference>
<evidence type="ECO:0000256" key="2">
    <source>
        <dbReference type="ARBA" id="ARBA00022692"/>
    </source>
</evidence>
<dbReference type="AlphaFoldDB" id="A0A0P0YY60"/>
<keyword evidence="3 5" id="KW-1133">Transmembrane helix</keyword>
<dbReference type="PANTHER" id="PTHR32322">
    <property type="entry name" value="INNER MEMBRANE TRANSPORTER"/>
    <property type="match status" value="1"/>
</dbReference>
<dbReference type="EMBL" id="LC066372">
    <property type="protein sequence ID" value="BAT26470.1"/>
    <property type="molecule type" value="Genomic_DNA"/>
</dbReference>
<feature type="transmembrane region" description="Helical" evidence="5">
    <location>
        <begin position="75"/>
        <end position="96"/>
    </location>
</feature>
<feature type="transmembrane region" description="Helical" evidence="5">
    <location>
        <begin position="258"/>
        <end position="277"/>
    </location>
</feature>
<name>A0A0P0YY60_9HYPH</name>
<evidence type="ECO:0000259" key="6">
    <source>
        <dbReference type="Pfam" id="PF00892"/>
    </source>
</evidence>
<feature type="transmembrane region" description="Helical" evidence="5">
    <location>
        <begin position="45"/>
        <end position="63"/>
    </location>
</feature>
<dbReference type="InterPro" id="IPR050638">
    <property type="entry name" value="AA-Vitamin_Transporters"/>
</dbReference>
<protein>
    <recommendedName>
        <fullName evidence="6">EamA domain-containing protein</fullName>
    </recommendedName>
</protein>
<dbReference type="SUPFAM" id="SSF103481">
    <property type="entry name" value="Multidrug resistance efflux transporter EmrE"/>
    <property type="match status" value="2"/>
</dbReference>
<organism evidence="7">
    <name type="scientific">Aurantimonas coralicida</name>
    <dbReference type="NCBI Taxonomy" id="182270"/>
    <lineage>
        <taxon>Bacteria</taxon>
        <taxon>Pseudomonadati</taxon>
        <taxon>Pseudomonadota</taxon>
        <taxon>Alphaproteobacteria</taxon>
        <taxon>Hyphomicrobiales</taxon>
        <taxon>Aurantimonadaceae</taxon>
        <taxon>Aurantimonas</taxon>
    </lineage>
</organism>
<evidence type="ECO:0000256" key="5">
    <source>
        <dbReference type="SAM" id="Phobius"/>
    </source>
</evidence>
<feature type="transmembrane region" description="Helical" evidence="5">
    <location>
        <begin position="226"/>
        <end position="246"/>
    </location>
</feature>
<feature type="transmembrane region" description="Helical" evidence="5">
    <location>
        <begin position="21"/>
        <end position="39"/>
    </location>
</feature>
<keyword evidence="4 5" id="KW-0472">Membrane</keyword>
<evidence type="ECO:0000256" key="1">
    <source>
        <dbReference type="ARBA" id="ARBA00004141"/>
    </source>
</evidence>
<feature type="transmembrane region" description="Helical" evidence="5">
    <location>
        <begin position="136"/>
        <end position="156"/>
    </location>
</feature>
<dbReference type="InterPro" id="IPR000620">
    <property type="entry name" value="EamA_dom"/>
</dbReference>
<dbReference type="PANTHER" id="PTHR32322:SF9">
    <property type="entry name" value="AMINO-ACID METABOLITE EFFLUX PUMP-RELATED"/>
    <property type="match status" value="1"/>
</dbReference>
<proteinExistence type="predicted"/>
<evidence type="ECO:0000256" key="3">
    <source>
        <dbReference type="ARBA" id="ARBA00022989"/>
    </source>
</evidence>